<dbReference type="CDD" id="cd07489">
    <property type="entry name" value="Peptidases_S8_5"/>
    <property type="match status" value="1"/>
</dbReference>
<dbReference type="InterPro" id="IPR010435">
    <property type="entry name" value="C5a/SBT2-like_Fn3"/>
</dbReference>
<feature type="domain" description="Peptidase S8/S53" evidence="12">
    <location>
        <begin position="165"/>
        <end position="583"/>
    </location>
</feature>
<keyword evidence="7 9" id="KW-0720">Serine protease</keyword>
<dbReference type="InterPro" id="IPR022398">
    <property type="entry name" value="Peptidase_S8_His-AS"/>
</dbReference>
<dbReference type="PROSITE" id="PS00138">
    <property type="entry name" value="SUBTILASE_SER"/>
    <property type="match status" value="1"/>
</dbReference>
<dbReference type="InterPro" id="IPR023828">
    <property type="entry name" value="Peptidase_S8_Ser-AS"/>
</dbReference>
<evidence type="ECO:0000256" key="7">
    <source>
        <dbReference type="ARBA" id="ARBA00022825"/>
    </source>
</evidence>
<evidence type="ECO:0000256" key="8">
    <source>
        <dbReference type="PIRSR" id="PIRSR615500-1"/>
    </source>
</evidence>
<dbReference type="PROSITE" id="PS51892">
    <property type="entry name" value="SUBTILASE"/>
    <property type="match status" value="1"/>
</dbReference>
<feature type="active site" description="Charge relay system" evidence="8 9">
    <location>
        <position position="548"/>
    </location>
</feature>
<dbReference type="InterPro" id="IPR046450">
    <property type="entry name" value="PA_dom_sf"/>
</dbReference>
<organism evidence="15 16">
    <name type="scientific">Elasticomyces elasticus</name>
    <dbReference type="NCBI Taxonomy" id="574655"/>
    <lineage>
        <taxon>Eukaryota</taxon>
        <taxon>Fungi</taxon>
        <taxon>Dikarya</taxon>
        <taxon>Ascomycota</taxon>
        <taxon>Pezizomycotina</taxon>
        <taxon>Dothideomycetes</taxon>
        <taxon>Dothideomycetidae</taxon>
        <taxon>Mycosphaerellales</taxon>
        <taxon>Teratosphaeriaceae</taxon>
        <taxon>Elasticomyces</taxon>
    </lineage>
</organism>
<dbReference type="Pfam" id="PF06280">
    <property type="entry name" value="fn3_5"/>
    <property type="match status" value="1"/>
</dbReference>
<dbReference type="InterPro" id="IPR034187">
    <property type="entry name" value="Peptidases_S8_5"/>
</dbReference>
<dbReference type="SUPFAM" id="SSF52743">
    <property type="entry name" value="Subtilisin-like"/>
    <property type="match status" value="1"/>
</dbReference>
<proteinExistence type="inferred from homology"/>
<dbReference type="InterPro" id="IPR050131">
    <property type="entry name" value="Peptidase_S8_subtilisin-like"/>
</dbReference>
<dbReference type="InterPro" id="IPR036852">
    <property type="entry name" value="Peptidase_S8/S53_dom_sf"/>
</dbReference>
<dbReference type="Pfam" id="PF00082">
    <property type="entry name" value="Peptidase_S8"/>
    <property type="match status" value="1"/>
</dbReference>
<evidence type="ECO:0000256" key="6">
    <source>
        <dbReference type="ARBA" id="ARBA00022801"/>
    </source>
</evidence>
<sequence length="898" mass="94278">MAGFTILSLLSLLFLPHTLAQRPTPRVAPTVPGAYIAEFRDAETRDSFYGKLGQNGHAVSHRMDLSYSLFKGVSFQLENVSTTVDTIAAARMIEAMPEVQHLWPVRIFRVPDDEVVWTGNDGGGVDAPSVAVLRRRQLSGNGTADIFSPHVMTQVDHLRAEGITGAGVRVAVIDTGVDYNHPALGGCFGPGCLVSFGTDLVGDNYSGSNIPVPDPDPHDNCEGHGTHVSGIIAAQANPFGFTGAAPDVTLGSYRVFGCGGSAGNDVLIAAYNQAYEDGADIITASIGGASGWSEEPWAVAVQRIVEAGVPCTISAGNDGTFGQFYASTAANGKRVTAVASVDNTLSPSVLVNATYNTGNSSTEISFGWTPGTPADWGNMSMPLWTGQYNTTNPADACTPYPDSTPDLSEFIVLIRRGTCTFVEKVTNAVAKGARYVIIYNNAGGVSAVTADVEGVIGIGSVSAQQGAEWVDLLVAGTEVTLNIVDPEVATRYPVFSPNNVTGGFLSTYTSWGPTYELDVKPQYSAPGGNILSTYPLALGGYAVLSGTSMACPLAAATIALISQVRGTLDPATMENLLSANANPNLFNDGFDTYEYLAPVSQQGGGLVQAYNAAYSATLLSVSSLAFNDSDHFVPTLNFSIENTGTADITYNLSSIGAATAYTLGANGTGYPEEFPDDLVASYAKLAFSEESVIVPAGGSGTIEVTVTPPSGLNARRLSVYSGYIAFNTSNGESLSLPYQGVYGSMHDTPVLDRSLTFLTKSTDAEYNPVAPNTTFTIPRGNISAAAANATVYPELVVSLFLGSAIVRADIIRVGRTGYSSNVTEVLGVKTVGSIMDFPLLYSPRGAQFFRWNGMMDDGTLAPAGPYAVLVRALRIFGDAALPSEYDTVSTVPFNIQYK</sequence>
<accession>A0AAN7WDV7</accession>
<feature type="active site" description="Charge relay system" evidence="8 9">
    <location>
        <position position="224"/>
    </location>
</feature>
<keyword evidence="6 9" id="KW-0378">Hydrolase</keyword>
<evidence type="ECO:0000256" key="4">
    <source>
        <dbReference type="ARBA" id="ARBA00022670"/>
    </source>
</evidence>
<dbReference type="Gene3D" id="2.60.40.1710">
    <property type="entry name" value="Subtilisin-like superfamily"/>
    <property type="match status" value="1"/>
</dbReference>
<feature type="chain" id="PRO_5042868850" evidence="11">
    <location>
        <begin position="21"/>
        <end position="898"/>
    </location>
</feature>
<keyword evidence="4 9" id="KW-0645">Protease</keyword>
<dbReference type="CDD" id="cd02124">
    <property type="entry name" value="PA_PoS1_like"/>
    <property type="match status" value="1"/>
</dbReference>
<dbReference type="Proteomes" id="UP001310594">
    <property type="component" value="Unassembled WGS sequence"/>
</dbReference>
<feature type="signal peptide" evidence="11">
    <location>
        <begin position="1"/>
        <end position="20"/>
    </location>
</feature>
<protein>
    <submittedName>
        <fullName evidence="15">Uncharacterized protein</fullName>
    </submittedName>
</protein>
<evidence type="ECO:0000256" key="10">
    <source>
        <dbReference type="RuleBase" id="RU003355"/>
    </source>
</evidence>
<keyword evidence="3" id="KW-0964">Secreted</keyword>
<dbReference type="PROSITE" id="PS00136">
    <property type="entry name" value="SUBTILASE_ASP"/>
    <property type="match status" value="1"/>
</dbReference>
<dbReference type="Pfam" id="PF02225">
    <property type="entry name" value="PA"/>
    <property type="match status" value="1"/>
</dbReference>
<reference evidence="15" key="1">
    <citation type="submission" date="2023-08" db="EMBL/GenBank/DDBJ databases">
        <title>Black Yeasts Isolated from many extreme environments.</title>
        <authorList>
            <person name="Coleine C."/>
            <person name="Stajich J.E."/>
            <person name="Selbmann L."/>
        </authorList>
    </citation>
    <scope>NUCLEOTIDE SEQUENCE</scope>
    <source>
        <strain evidence="15">CCFEE 5810</strain>
    </source>
</reference>
<dbReference type="EMBL" id="JAVRQU010000006">
    <property type="protein sequence ID" value="KAK5702004.1"/>
    <property type="molecule type" value="Genomic_DNA"/>
</dbReference>
<comment type="caution">
    <text evidence="15">The sequence shown here is derived from an EMBL/GenBank/DDBJ whole genome shotgun (WGS) entry which is preliminary data.</text>
</comment>
<evidence type="ECO:0000256" key="11">
    <source>
        <dbReference type="SAM" id="SignalP"/>
    </source>
</evidence>
<evidence type="ECO:0000313" key="15">
    <source>
        <dbReference type="EMBL" id="KAK5702004.1"/>
    </source>
</evidence>
<dbReference type="InterPro" id="IPR015500">
    <property type="entry name" value="Peptidase_S8_subtilisin-rel"/>
</dbReference>
<dbReference type="GO" id="GO:0006508">
    <property type="term" value="P:proteolysis"/>
    <property type="evidence" value="ECO:0007669"/>
    <property type="project" value="UniProtKB-KW"/>
</dbReference>
<dbReference type="PANTHER" id="PTHR43806:SF66">
    <property type="entry name" value="SERIN ENDOPEPTIDASE"/>
    <property type="match status" value="1"/>
</dbReference>
<keyword evidence="2" id="KW-0134">Cell wall</keyword>
<evidence type="ECO:0000256" key="3">
    <source>
        <dbReference type="ARBA" id="ARBA00022525"/>
    </source>
</evidence>
<dbReference type="InterPro" id="IPR023827">
    <property type="entry name" value="Peptidase_S8_Asp-AS"/>
</dbReference>
<evidence type="ECO:0000259" key="14">
    <source>
        <dbReference type="Pfam" id="PF06280"/>
    </source>
</evidence>
<dbReference type="GO" id="GO:0016020">
    <property type="term" value="C:membrane"/>
    <property type="evidence" value="ECO:0007669"/>
    <property type="project" value="InterPro"/>
</dbReference>
<dbReference type="PROSITE" id="PS00137">
    <property type="entry name" value="SUBTILASE_HIS"/>
    <property type="match status" value="1"/>
</dbReference>
<evidence type="ECO:0000256" key="9">
    <source>
        <dbReference type="PROSITE-ProRule" id="PRU01240"/>
    </source>
</evidence>
<dbReference type="SUPFAM" id="SSF52025">
    <property type="entry name" value="PA domain"/>
    <property type="match status" value="1"/>
</dbReference>
<feature type="domain" description="C5a peptidase/Subtilisin-like protease SBT2-like Fn3-like" evidence="14">
    <location>
        <begin position="625"/>
        <end position="738"/>
    </location>
</feature>
<evidence type="ECO:0000313" key="16">
    <source>
        <dbReference type="Proteomes" id="UP001310594"/>
    </source>
</evidence>
<dbReference type="PRINTS" id="PR00723">
    <property type="entry name" value="SUBTILISIN"/>
</dbReference>
<dbReference type="Gene3D" id="3.40.50.200">
    <property type="entry name" value="Peptidase S8/S53 domain"/>
    <property type="match status" value="1"/>
</dbReference>
<feature type="domain" description="PA" evidence="13">
    <location>
        <begin position="393"/>
        <end position="467"/>
    </location>
</feature>
<evidence type="ECO:0000256" key="2">
    <source>
        <dbReference type="ARBA" id="ARBA00022512"/>
    </source>
</evidence>
<dbReference type="AlphaFoldDB" id="A0AAN7WDV7"/>
<dbReference type="InterPro" id="IPR000209">
    <property type="entry name" value="Peptidase_S8/S53_dom"/>
</dbReference>
<dbReference type="Gene3D" id="3.50.30.30">
    <property type="match status" value="1"/>
</dbReference>
<name>A0AAN7WDV7_9PEZI</name>
<evidence type="ECO:0000259" key="12">
    <source>
        <dbReference type="Pfam" id="PF00082"/>
    </source>
</evidence>
<dbReference type="GO" id="GO:0004252">
    <property type="term" value="F:serine-type endopeptidase activity"/>
    <property type="evidence" value="ECO:0007669"/>
    <property type="project" value="UniProtKB-UniRule"/>
</dbReference>
<dbReference type="InterPro" id="IPR003137">
    <property type="entry name" value="PA_domain"/>
</dbReference>
<evidence type="ECO:0000256" key="1">
    <source>
        <dbReference type="ARBA" id="ARBA00011073"/>
    </source>
</evidence>
<keyword evidence="5 11" id="KW-0732">Signal</keyword>
<feature type="active site" description="Charge relay system" evidence="8 9">
    <location>
        <position position="174"/>
    </location>
</feature>
<evidence type="ECO:0000256" key="5">
    <source>
        <dbReference type="ARBA" id="ARBA00022729"/>
    </source>
</evidence>
<dbReference type="PANTHER" id="PTHR43806">
    <property type="entry name" value="PEPTIDASE S8"/>
    <property type="match status" value="1"/>
</dbReference>
<comment type="similarity">
    <text evidence="1 9 10">Belongs to the peptidase S8 family.</text>
</comment>
<evidence type="ECO:0000259" key="13">
    <source>
        <dbReference type="Pfam" id="PF02225"/>
    </source>
</evidence>
<gene>
    <name evidence="15" type="ORF">LTR97_004822</name>
</gene>